<keyword evidence="2" id="KW-0808">Transferase</keyword>
<dbReference type="Proteomes" id="UP000491181">
    <property type="component" value="Unassembled WGS sequence"/>
</dbReference>
<sequence>MRIIEQPKNLGVDKARFRGLETVTGEYIMFVDSDDYLPLNAVSILYQEILSSGADIVEGGMCRVLDSWGLIKKKRVCERLEIEQPALFQDYFISFFGINKLGVNLWGKLYKKGLFDKVKLKPSGMKMGEDLLMNMYLFPFVNKYVVTNHCVYCYRYGGLTSRFNPTLYSDLKKQYYIKMDMLAEYDYRKGIRSTKIEMCNIFCSHLIQMYRFNKSEQEINLFVKEEKQSGFLDEITNEVEYHTNSFLFLKNGDIDNLLEYCREMAERKKLLRTIFRWVSSLLRFV</sequence>
<dbReference type="InterPro" id="IPR029044">
    <property type="entry name" value="Nucleotide-diphossugar_trans"/>
</dbReference>
<dbReference type="InterPro" id="IPR001173">
    <property type="entry name" value="Glyco_trans_2-like"/>
</dbReference>
<evidence type="ECO:0000259" key="1">
    <source>
        <dbReference type="Pfam" id="PF00535"/>
    </source>
</evidence>
<dbReference type="CDD" id="cd00761">
    <property type="entry name" value="Glyco_tranf_GTA_type"/>
    <property type="match status" value="1"/>
</dbReference>
<reference evidence="2 3" key="1">
    <citation type="journal article" date="2020" name="Microbiome">
        <title>Single-cell genomics of uncultured bacteria reveals dietary fiber responders in the mouse gut microbiota.</title>
        <authorList>
            <person name="Chijiiwa R."/>
            <person name="Hosokawa M."/>
            <person name="Kogawa M."/>
            <person name="Nishikawa Y."/>
            <person name="Ide K."/>
            <person name="Sakanashi C."/>
            <person name="Takahashi K."/>
            <person name="Takeyama H."/>
        </authorList>
    </citation>
    <scope>NUCLEOTIDE SEQUENCE [LARGE SCALE GENOMIC DNA]</scope>
    <source>
        <strain evidence="2">IMSAGC_001</strain>
    </source>
</reference>
<dbReference type="PANTHER" id="PTHR22916">
    <property type="entry name" value="GLYCOSYLTRANSFERASE"/>
    <property type="match status" value="1"/>
</dbReference>
<evidence type="ECO:0000313" key="3">
    <source>
        <dbReference type="Proteomes" id="UP000491181"/>
    </source>
</evidence>
<dbReference type="AlphaFoldDB" id="A0A7J0A1X4"/>
<dbReference type="GO" id="GO:0016758">
    <property type="term" value="F:hexosyltransferase activity"/>
    <property type="evidence" value="ECO:0007669"/>
    <property type="project" value="UniProtKB-ARBA"/>
</dbReference>
<accession>A0A7J0A1X4</accession>
<dbReference type="SUPFAM" id="SSF53448">
    <property type="entry name" value="Nucleotide-diphospho-sugar transferases"/>
    <property type="match status" value="1"/>
</dbReference>
<comment type="caution">
    <text evidence="2">The sequence shown here is derived from an EMBL/GenBank/DDBJ whole genome shotgun (WGS) entry which is preliminary data.</text>
</comment>
<proteinExistence type="predicted"/>
<name>A0A7J0A1X4_9BACE</name>
<organism evidence="2 3">
    <name type="scientific">Bacteroides acidifaciens</name>
    <dbReference type="NCBI Taxonomy" id="85831"/>
    <lineage>
        <taxon>Bacteria</taxon>
        <taxon>Pseudomonadati</taxon>
        <taxon>Bacteroidota</taxon>
        <taxon>Bacteroidia</taxon>
        <taxon>Bacteroidales</taxon>
        <taxon>Bacteroidaceae</taxon>
        <taxon>Bacteroides</taxon>
    </lineage>
</organism>
<dbReference type="PANTHER" id="PTHR22916:SF3">
    <property type="entry name" value="UDP-GLCNAC:BETAGAL BETA-1,3-N-ACETYLGLUCOSAMINYLTRANSFERASE-LIKE PROTEIN 1"/>
    <property type="match status" value="1"/>
</dbReference>
<dbReference type="EC" id="2.4.-.-" evidence="2"/>
<keyword evidence="2" id="KW-0328">Glycosyltransferase</keyword>
<protein>
    <submittedName>
        <fullName evidence="2">Putative glycosyltransferase EpsJ</fullName>
        <ecNumber evidence="2">2.4.-.-</ecNumber>
    </submittedName>
</protein>
<dbReference type="Gene3D" id="3.90.550.10">
    <property type="entry name" value="Spore Coat Polysaccharide Biosynthesis Protein SpsA, Chain A"/>
    <property type="match status" value="1"/>
</dbReference>
<dbReference type="EMBL" id="BLLS01000039">
    <property type="protein sequence ID" value="GFH86375.1"/>
    <property type="molecule type" value="Genomic_DNA"/>
</dbReference>
<dbReference type="Pfam" id="PF00535">
    <property type="entry name" value="Glycos_transf_2"/>
    <property type="match status" value="1"/>
</dbReference>
<gene>
    <name evidence="2" type="primary">epsJ_4</name>
    <name evidence="2" type="ORF">IMSAGC001_01783</name>
</gene>
<evidence type="ECO:0000313" key="2">
    <source>
        <dbReference type="EMBL" id="GFH86375.1"/>
    </source>
</evidence>
<feature type="domain" description="Glycosyltransferase 2-like" evidence="1">
    <location>
        <begin position="2"/>
        <end position="75"/>
    </location>
</feature>